<sequence>MGYGQFTMSVQSARMSRPADRRRQLIEHAAALFVERGYPHVAMADIARAAGVTAPSLYRHFTDKRDLLGAAVLSGVDDLEICTDRALATPGTRAQTTRKLIEAITKRPDSASLWRWTGAYLSDAQNREVALRTRAVLRRWSDALFGDADLADWERSQLTWALLSVAGSGTVHSRRLSAARELDELTDRALRLLSLRPAQAPPRPFAVPSSPSTTRRDEILDAASQLFAERGYADVGVDEIGAAVGISGPSVYNHFSSKAAILVGIGQRSAARLEAGVIAVYGAAGTQPDDPAALLTGLVDSYVTAITATPDLSVSFNNSPALATDPAAVALLDSQRRYVARWIELLAAAEAVPAAEAGVGVHAALSIVNDAVRLRRGTSRPEFGSQMAYLMRGVLLGEVASVDP</sequence>
<dbReference type="Gene3D" id="1.10.10.60">
    <property type="entry name" value="Homeodomain-like"/>
    <property type="match status" value="2"/>
</dbReference>
<dbReference type="PANTHER" id="PTHR30055">
    <property type="entry name" value="HTH-TYPE TRANSCRIPTIONAL REGULATOR RUTR"/>
    <property type="match status" value="1"/>
</dbReference>
<keyword evidence="1" id="KW-0805">Transcription regulation</keyword>
<dbReference type="InterPro" id="IPR009057">
    <property type="entry name" value="Homeodomain-like_sf"/>
</dbReference>
<keyword evidence="2 4" id="KW-0238">DNA-binding</keyword>
<evidence type="ECO:0000313" key="6">
    <source>
        <dbReference type="EMBL" id="GED96059.1"/>
    </source>
</evidence>
<dbReference type="PANTHER" id="PTHR30055:SF234">
    <property type="entry name" value="HTH-TYPE TRANSCRIPTIONAL REGULATOR BETI"/>
    <property type="match status" value="1"/>
</dbReference>
<dbReference type="GO" id="GO:0045892">
    <property type="term" value="P:negative regulation of DNA-templated transcription"/>
    <property type="evidence" value="ECO:0007669"/>
    <property type="project" value="UniProtKB-ARBA"/>
</dbReference>
<dbReference type="FunFam" id="1.10.10.60:FF:000141">
    <property type="entry name" value="TetR family transcriptional regulator"/>
    <property type="match status" value="1"/>
</dbReference>
<accession>A0A7M3STT5</accession>
<evidence type="ECO:0000256" key="3">
    <source>
        <dbReference type="ARBA" id="ARBA00023163"/>
    </source>
</evidence>
<evidence type="ECO:0000256" key="4">
    <source>
        <dbReference type="PROSITE-ProRule" id="PRU00335"/>
    </source>
</evidence>
<protein>
    <submittedName>
        <fullName evidence="6">TetR family transcriptional regulator</fullName>
    </submittedName>
</protein>
<comment type="caution">
    <text evidence="6">The sequence shown here is derived from an EMBL/GenBank/DDBJ whole genome shotgun (WGS) entry which is preliminary data.</text>
</comment>
<feature type="domain" description="HTH tetR-type" evidence="5">
    <location>
        <begin position="19"/>
        <end position="79"/>
    </location>
</feature>
<name>A0A7M3STT5_9ACTN</name>
<dbReference type="GO" id="GO:0003700">
    <property type="term" value="F:DNA-binding transcription factor activity"/>
    <property type="evidence" value="ECO:0007669"/>
    <property type="project" value="TreeGrafter"/>
</dbReference>
<feature type="domain" description="HTH tetR-type" evidence="5">
    <location>
        <begin position="213"/>
        <end position="273"/>
    </location>
</feature>
<dbReference type="InterPro" id="IPR001647">
    <property type="entry name" value="HTH_TetR"/>
</dbReference>
<reference evidence="7" key="1">
    <citation type="submission" date="2019-06" db="EMBL/GenBank/DDBJ databases">
        <title>Gordonia isolated from sludge of a wastewater treatment plant.</title>
        <authorList>
            <person name="Tamura T."/>
            <person name="Aoyama K."/>
            <person name="Kang Y."/>
            <person name="Saito S."/>
            <person name="Akiyama N."/>
            <person name="Yazawa K."/>
            <person name="Gonoi T."/>
            <person name="Mikami Y."/>
        </authorList>
    </citation>
    <scope>NUCLEOTIDE SEQUENCE [LARGE SCALE GENOMIC DNA]</scope>
    <source>
        <strain evidence="7">NBRC 107697</strain>
    </source>
</reference>
<evidence type="ECO:0000256" key="2">
    <source>
        <dbReference type="ARBA" id="ARBA00023125"/>
    </source>
</evidence>
<dbReference type="SUPFAM" id="SSF46689">
    <property type="entry name" value="Homeodomain-like"/>
    <property type="match status" value="2"/>
</dbReference>
<keyword evidence="3" id="KW-0804">Transcription</keyword>
<dbReference type="GO" id="GO:0000976">
    <property type="term" value="F:transcription cis-regulatory region binding"/>
    <property type="evidence" value="ECO:0007669"/>
    <property type="project" value="TreeGrafter"/>
</dbReference>
<dbReference type="Proteomes" id="UP000444980">
    <property type="component" value="Unassembled WGS sequence"/>
</dbReference>
<evidence type="ECO:0000256" key="1">
    <source>
        <dbReference type="ARBA" id="ARBA00023015"/>
    </source>
</evidence>
<keyword evidence="7" id="KW-1185">Reference proteome</keyword>
<dbReference type="AlphaFoldDB" id="A0A7M3STT5"/>
<feature type="DNA-binding region" description="H-T-H motif" evidence="4">
    <location>
        <begin position="42"/>
        <end position="61"/>
    </location>
</feature>
<dbReference type="Gene3D" id="1.10.357.10">
    <property type="entry name" value="Tetracycline Repressor, domain 2"/>
    <property type="match status" value="2"/>
</dbReference>
<organism evidence="6 7">
    <name type="scientific">Gordonia crocea</name>
    <dbReference type="NCBI Taxonomy" id="589162"/>
    <lineage>
        <taxon>Bacteria</taxon>
        <taxon>Bacillati</taxon>
        <taxon>Actinomycetota</taxon>
        <taxon>Actinomycetes</taxon>
        <taxon>Mycobacteriales</taxon>
        <taxon>Gordoniaceae</taxon>
        <taxon>Gordonia</taxon>
    </lineage>
</organism>
<dbReference type="PROSITE" id="PS50977">
    <property type="entry name" value="HTH_TETR_2"/>
    <property type="match status" value="2"/>
</dbReference>
<gene>
    <name evidence="6" type="ORF">nbrc107697_00980</name>
</gene>
<dbReference type="Pfam" id="PF00440">
    <property type="entry name" value="TetR_N"/>
    <property type="match status" value="2"/>
</dbReference>
<evidence type="ECO:0000313" key="7">
    <source>
        <dbReference type="Proteomes" id="UP000444980"/>
    </source>
</evidence>
<evidence type="ECO:0000259" key="5">
    <source>
        <dbReference type="PROSITE" id="PS50977"/>
    </source>
</evidence>
<proteinExistence type="predicted"/>
<dbReference type="InterPro" id="IPR050109">
    <property type="entry name" value="HTH-type_TetR-like_transc_reg"/>
</dbReference>
<dbReference type="PRINTS" id="PR00455">
    <property type="entry name" value="HTHTETR"/>
</dbReference>
<feature type="DNA-binding region" description="H-T-H motif" evidence="4">
    <location>
        <begin position="236"/>
        <end position="255"/>
    </location>
</feature>
<dbReference type="EMBL" id="BJOU01000001">
    <property type="protein sequence ID" value="GED96059.1"/>
    <property type="molecule type" value="Genomic_DNA"/>
</dbReference>